<feature type="compositionally biased region" description="Low complexity" evidence="1">
    <location>
        <begin position="185"/>
        <end position="194"/>
    </location>
</feature>
<keyword evidence="2" id="KW-1133">Transmembrane helix</keyword>
<dbReference type="GO" id="GO:0008233">
    <property type="term" value="F:peptidase activity"/>
    <property type="evidence" value="ECO:0007669"/>
    <property type="project" value="InterPro"/>
</dbReference>
<evidence type="ECO:0000256" key="2">
    <source>
        <dbReference type="SAM" id="Phobius"/>
    </source>
</evidence>
<protein>
    <submittedName>
        <fullName evidence="3">Unannotated protein</fullName>
    </submittedName>
</protein>
<accession>A0A6J7K5D9</accession>
<dbReference type="GO" id="GO:0016020">
    <property type="term" value="C:membrane"/>
    <property type="evidence" value="ECO:0007669"/>
    <property type="project" value="InterPro"/>
</dbReference>
<keyword evidence="2" id="KW-0472">Membrane</keyword>
<name>A0A6J7K5D9_9ZZZZ</name>
<dbReference type="NCBIfam" id="TIGR02228">
    <property type="entry name" value="sigpep_I_arch"/>
    <property type="match status" value="1"/>
</dbReference>
<dbReference type="EMBL" id="CAFBMK010000345">
    <property type="protein sequence ID" value="CAB4951330.1"/>
    <property type="molecule type" value="Genomic_DNA"/>
</dbReference>
<dbReference type="GO" id="GO:0006465">
    <property type="term" value="P:signal peptide processing"/>
    <property type="evidence" value="ECO:0007669"/>
    <property type="project" value="InterPro"/>
</dbReference>
<proteinExistence type="predicted"/>
<sequence>MSPTPPTPPARHPILRIGGWIATLAVLLLAGVMLVPTALGYGRYVLVSGSMTGTYDTGSVVYTKDRPVSELRVGQVITYAPPAGQSPQELVTHRIVSRDVRDGRIVLRTKGDANQSVDPWTFTLRDTRQAVVEFGVPQVGYVISAFADRRVRMVVVGVPAVLIALFAVVGLLRDAAREAREEAEAQAGATPTDADGADGGTGPTGPVPARTPATTGALEPAGTLVPVGTLVPAEFAGANDGAAGDRLPADVVVPFPPLGHPVRTSIAPPGTATPLARVPAGDGSTIEPHTVVTASRRRRAAHLV</sequence>
<dbReference type="AlphaFoldDB" id="A0A6J7K5D9"/>
<gene>
    <name evidence="3" type="ORF">UFOPK3564_03500</name>
</gene>
<feature type="region of interest" description="Disordered" evidence="1">
    <location>
        <begin position="182"/>
        <end position="220"/>
    </location>
</feature>
<feature type="compositionally biased region" description="Low complexity" evidence="1">
    <location>
        <begin position="207"/>
        <end position="217"/>
    </location>
</feature>
<feature type="transmembrane region" description="Helical" evidence="2">
    <location>
        <begin position="20"/>
        <end position="41"/>
    </location>
</feature>
<feature type="transmembrane region" description="Helical" evidence="2">
    <location>
        <begin position="153"/>
        <end position="172"/>
    </location>
</feature>
<reference evidence="3" key="1">
    <citation type="submission" date="2020-05" db="EMBL/GenBank/DDBJ databases">
        <authorList>
            <person name="Chiriac C."/>
            <person name="Salcher M."/>
            <person name="Ghai R."/>
            <person name="Kavagutti S V."/>
        </authorList>
    </citation>
    <scope>NUCLEOTIDE SEQUENCE</scope>
</reference>
<keyword evidence="2" id="KW-0812">Transmembrane</keyword>
<organism evidence="3">
    <name type="scientific">freshwater metagenome</name>
    <dbReference type="NCBI Taxonomy" id="449393"/>
    <lineage>
        <taxon>unclassified sequences</taxon>
        <taxon>metagenomes</taxon>
        <taxon>ecological metagenomes</taxon>
    </lineage>
</organism>
<evidence type="ECO:0000256" key="1">
    <source>
        <dbReference type="SAM" id="MobiDB-lite"/>
    </source>
</evidence>
<dbReference type="InterPro" id="IPR001733">
    <property type="entry name" value="Peptidase_S26B"/>
</dbReference>
<evidence type="ECO:0000313" key="3">
    <source>
        <dbReference type="EMBL" id="CAB4951330.1"/>
    </source>
</evidence>